<organism evidence="2 3">
    <name type="scientific">Pendulispora albinea</name>
    <dbReference type="NCBI Taxonomy" id="2741071"/>
    <lineage>
        <taxon>Bacteria</taxon>
        <taxon>Pseudomonadati</taxon>
        <taxon>Myxococcota</taxon>
        <taxon>Myxococcia</taxon>
        <taxon>Myxococcales</taxon>
        <taxon>Sorangiineae</taxon>
        <taxon>Pendulisporaceae</taxon>
        <taxon>Pendulispora</taxon>
    </lineage>
</organism>
<accession>A0ABZ2MBH6</accession>
<evidence type="ECO:0000313" key="2">
    <source>
        <dbReference type="EMBL" id="WXB19841.1"/>
    </source>
</evidence>
<evidence type="ECO:0000256" key="1">
    <source>
        <dbReference type="SAM" id="MobiDB-lite"/>
    </source>
</evidence>
<proteinExistence type="predicted"/>
<gene>
    <name evidence="2" type="ORF">LZC94_21780</name>
</gene>
<name>A0ABZ2MBH6_9BACT</name>
<feature type="compositionally biased region" description="Pro residues" evidence="1">
    <location>
        <begin position="15"/>
        <end position="25"/>
    </location>
</feature>
<protein>
    <submittedName>
        <fullName evidence="2">Uncharacterized protein</fullName>
    </submittedName>
</protein>
<keyword evidence="3" id="KW-1185">Reference proteome</keyword>
<reference evidence="2 3" key="1">
    <citation type="submission" date="2021-12" db="EMBL/GenBank/DDBJ databases">
        <title>Discovery of the Pendulisporaceae a myxobacterial family with distinct sporulation behavior and unique specialized metabolism.</title>
        <authorList>
            <person name="Garcia R."/>
            <person name="Popoff A."/>
            <person name="Bader C.D."/>
            <person name="Loehr J."/>
            <person name="Walesch S."/>
            <person name="Walt C."/>
            <person name="Boldt J."/>
            <person name="Bunk B."/>
            <person name="Haeckl F.J.F.P.J."/>
            <person name="Gunesch A.P."/>
            <person name="Birkelbach J."/>
            <person name="Nuebel U."/>
            <person name="Pietschmann T."/>
            <person name="Bach T."/>
            <person name="Mueller R."/>
        </authorList>
    </citation>
    <scope>NUCLEOTIDE SEQUENCE [LARGE SCALE GENOMIC DNA]</scope>
    <source>
        <strain evidence="2 3">MSr11954</strain>
    </source>
</reference>
<evidence type="ECO:0000313" key="3">
    <source>
        <dbReference type="Proteomes" id="UP001370348"/>
    </source>
</evidence>
<dbReference type="Proteomes" id="UP001370348">
    <property type="component" value="Chromosome"/>
</dbReference>
<dbReference type="EMBL" id="CP089984">
    <property type="protein sequence ID" value="WXB19841.1"/>
    <property type="molecule type" value="Genomic_DNA"/>
</dbReference>
<dbReference type="RefSeq" id="WP_394829439.1">
    <property type="nucleotide sequence ID" value="NZ_CP089984.1"/>
</dbReference>
<feature type="region of interest" description="Disordered" evidence="1">
    <location>
        <begin position="1"/>
        <end position="26"/>
    </location>
</feature>
<sequence>MGNTDPKPAKQKAPPTKPKAPPPKPRTLEYVYCSNPACDLHAVGFLDDPGFFKPGSPCPNCQKALEAIVLEARAQLPPGGSSPTATALPGAPYGGFVLQLGDDDDDPRPVWGGTPGPFGPRHDGAHYVAELKRDLHRLGFYTRDRGDSTREMGKFGLFEVACVLDFKRHLMKFYGIATDTNPDMAVWPRRLPTPADTIYFTQLKNPALVYVRWQQWGSAIQRVTGAFKQFRGQWEAHRKSVGRPERTGTADVQVPPVLVDDVDGIGKTDAELLAIAKAPAGVFPPQDSLDVVVKALEKAKKPEERDPIKLRLQALVDRANAVAPRIATMPPLGPGVASGLQHGVLRGRVEQLHHVLSGRLRELKSMESAFATMFMACNAVAEEVETHAEMAKVLAEPPKPFPSWGISKSSAPYQEFSVKAAQDSASKQIPKWLSGELVALENEVSATNGLWTTGVGVPPGWESFVRAVKGIRAPLKAFSDRIAAVSADQVENLFRAYREALREYARVDPATAKHIKTMVATGELNGQKVFLLPMNSEIDKSQPPLEDVVDSMGRKHDAVPMPILNFIFLHESGGKHTRRYEPNEYVAYGTDWRNVGAGTNASFSEHGTDPAQFSMSRGWGFTQKTLFESADPKFEDMDTLQNQKRLFILHSGVPYVAPGQPRPMPATIASVSGNMKSGLTVFFEGFNASARKRDCTFDKRFACAECAKNFDVVPQGFAGPDSPGKPKKDPTGVYMLVDDDKTDFERRYTVIAPGTSKERRVLTSFSLKDTIKLKKLLGTGGGFTLSSLTKAVDDLSVTELDELRVEFPCSWLTANMRYAGTGEQAYAYMLEDMWHLRTKS</sequence>